<keyword evidence="5" id="KW-1185">Reference proteome</keyword>
<dbReference type="PANTHER" id="PTHR43158">
    <property type="entry name" value="SKFA PEPTIDE EXPORT ATP-BINDING PROTEIN SKFE"/>
    <property type="match status" value="1"/>
</dbReference>
<dbReference type="InterPro" id="IPR003439">
    <property type="entry name" value="ABC_transporter-like_ATP-bd"/>
</dbReference>
<comment type="caution">
    <text evidence="4">The sequence shown here is derived from an EMBL/GenBank/DDBJ whole genome shotgun (WGS) entry which is preliminary data.</text>
</comment>
<feature type="domain" description="ABC transporter" evidence="3">
    <location>
        <begin position="1"/>
        <end position="226"/>
    </location>
</feature>
<dbReference type="InterPro" id="IPR017871">
    <property type="entry name" value="ABC_transporter-like_CS"/>
</dbReference>
<dbReference type="RefSeq" id="WP_377910882.1">
    <property type="nucleotide sequence ID" value="NZ_JBHSGK010000021.1"/>
</dbReference>
<evidence type="ECO:0000256" key="1">
    <source>
        <dbReference type="ARBA" id="ARBA00022741"/>
    </source>
</evidence>
<evidence type="ECO:0000313" key="5">
    <source>
        <dbReference type="Proteomes" id="UP001595896"/>
    </source>
</evidence>
<dbReference type="Pfam" id="PF00005">
    <property type="entry name" value="ABC_tran"/>
    <property type="match status" value="1"/>
</dbReference>
<dbReference type="PANTHER" id="PTHR43158:SF10">
    <property type="entry name" value="ABC TRANSPORTER ATP-BINDING PROTEIN YTRB"/>
    <property type="match status" value="1"/>
</dbReference>
<dbReference type="EMBL" id="JBHSGK010000021">
    <property type="protein sequence ID" value="MFC4738297.1"/>
    <property type="molecule type" value="Genomic_DNA"/>
</dbReference>
<keyword evidence="1" id="KW-0547">Nucleotide-binding</keyword>
<dbReference type="InterPro" id="IPR003593">
    <property type="entry name" value="AAA+_ATPase"/>
</dbReference>
<dbReference type="InterPro" id="IPR027417">
    <property type="entry name" value="P-loop_NTPase"/>
</dbReference>
<protein>
    <submittedName>
        <fullName evidence="4">ABC transporter ATP-binding protein</fullName>
    </submittedName>
</protein>
<dbReference type="SUPFAM" id="SSF52540">
    <property type="entry name" value="P-loop containing nucleoside triphosphate hydrolases"/>
    <property type="match status" value="1"/>
</dbReference>
<organism evidence="4 5">
    <name type="scientific">Bacillus daqingensis</name>
    <dbReference type="NCBI Taxonomy" id="872396"/>
    <lineage>
        <taxon>Bacteria</taxon>
        <taxon>Bacillati</taxon>
        <taxon>Bacillota</taxon>
        <taxon>Bacilli</taxon>
        <taxon>Bacillales</taxon>
        <taxon>Bacillaceae</taxon>
        <taxon>Bacillus</taxon>
    </lineage>
</organism>
<dbReference type="Gene3D" id="3.40.50.300">
    <property type="entry name" value="P-loop containing nucleotide triphosphate hydrolases"/>
    <property type="match status" value="1"/>
</dbReference>
<name>A0ABV9NY79_9BACI</name>
<dbReference type="Proteomes" id="UP001595896">
    <property type="component" value="Unassembled WGS sequence"/>
</dbReference>
<gene>
    <name evidence="4" type="ORF">ACFO4L_17125</name>
</gene>
<dbReference type="PROSITE" id="PS00211">
    <property type="entry name" value="ABC_TRANSPORTER_1"/>
    <property type="match status" value="1"/>
</dbReference>
<evidence type="ECO:0000259" key="3">
    <source>
        <dbReference type="PROSITE" id="PS50893"/>
    </source>
</evidence>
<dbReference type="CDD" id="cd03230">
    <property type="entry name" value="ABC_DR_subfamily_A"/>
    <property type="match status" value="1"/>
</dbReference>
<reference evidence="5" key="1">
    <citation type="journal article" date="2019" name="Int. J. Syst. Evol. Microbiol.">
        <title>The Global Catalogue of Microorganisms (GCM) 10K type strain sequencing project: providing services to taxonomists for standard genome sequencing and annotation.</title>
        <authorList>
            <consortium name="The Broad Institute Genomics Platform"/>
            <consortium name="The Broad Institute Genome Sequencing Center for Infectious Disease"/>
            <person name="Wu L."/>
            <person name="Ma J."/>
        </authorList>
    </citation>
    <scope>NUCLEOTIDE SEQUENCE [LARGE SCALE GENOMIC DNA]</scope>
    <source>
        <strain evidence="5">JCM 12165</strain>
    </source>
</reference>
<evidence type="ECO:0000313" key="4">
    <source>
        <dbReference type="EMBL" id="MFC4738297.1"/>
    </source>
</evidence>
<proteinExistence type="predicted"/>
<evidence type="ECO:0000256" key="2">
    <source>
        <dbReference type="ARBA" id="ARBA00022840"/>
    </source>
</evidence>
<dbReference type="SMART" id="SM00382">
    <property type="entry name" value="AAA"/>
    <property type="match status" value="1"/>
</dbReference>
<sequence>MNVQHVSKIIHHRTILKDIDFTIESGSIIGIVGRNGAGKTTLLRTMAGILNPTSGNVLMNEQSIFTHPHLKENIIFVPDSTEAMKNYSTKEMIFLYKTIYPHFDEDYMKELMDRFQLEQINKIGNYSKGMKALFQLIAAFATGASYILLDEPTDGLDVIVKRQVLQLLVEEVAEKDLSVLISSHRLDELEFMADEIIMIREGEVDSHYKLGDLSSQYRKAQLVPSSPLPDHIRNNLYILDETGRVLTILFKADSSIAKELEKSNPVLFETLPLSLEDYFVAKLGGDRLAE</sequence>
<dbReference type="GO" id="GO:0005524">
    <property type="term" value="F:ATP binding"/>
    <property type="evidence" value="ECO:0007669"/>
    <property type="project" value="UniProtKB-KW"/>
</dbReference>
<dbReference type="PROSITE" id="PS50893">
    <property type="entry name" value="ABC_TRANSPORTER_2"/>
    <property type="match status" value="1"/>
</dbReference>
<keyword evidence="2 4" id="KW-0067">ATP-binding</keyword>
<accession>A0ABV9NY79</accession>